<reference evidence="1" key="1">
    <citation type="journal article" date="2013" name="Genome Biol.">
        <title>Reference genomes and transcriptomes of Nicotiana sylvestris and Nicotiana tomentosiformis.</title>
        <authorList>
            <person name="Sierro N."/>
            <person name="Battey J.N."/>
            <person name="Ouadi S."/>
            <person name="Bovet L."/>
            <person name="Goepfert S."/>
            <person name="Bakaher N."/>
            <person name="Peitsch M.C."/>
            <person name="Ivanov N.V."/>
        </authorList>
    </citation>
    <scope>NUCLEOTIDE SEQUENCE [LARGE SCALE GENOMIC DNA]</scope>
</reference>
<keyword evidence="1" id="KW-1185">Reference proteome</keyword>
<sequence length="211" mass="24241">MRAWRSSGDASGMWTLTANYIREAARVVLGVSKGYSGGHKGDWWWNGEVQGKIEAKKTTHLKLVESKDEEEKRTNWEWYKMSKKEVKLAITTTKMSAFGRLYEELSDKGGDKKQYRLARVRKRKSRARIRGIVLDDLEHSESRRDFGFCRRIKMGEVEGAMRKMCRGRATGPDEILVEFWKSVGRAGLERLTGLFNTIFRTKSLKNGGGVR</sequence>
<dbReference type="PANTHER" id="PTHR47510">
    <property type="entry name" value="REVERSE TRANSCRIPTASE DOMAIN-CONTAINING PROTEIN"/>
    <property type="match status" value="1"/>
</dbReference>
<dbReference type="PANTHER" id="PTHR47510:SF3">
    <property type="entry name" value="ENDO_EXONUCLEASE_PHOSPHATASE DOMAIN-CONTAINING PROTEIN"/>
    <property type="match status" value="1"/>
</dbReference>
<name>A0A1U7V6I0_NICSY</name>
<evidence type="ECO:0000313" key="2">
    <source>
        <dbReference type="RefSeq" id="XP_009757335.1"/>
    </source>
</evidence>
<reference evidence="2" key="2">
    <citation type="submission" date="2025-08" db="UniProtKB">
        <authorList>
            <consortium name="RefSeq"/>
        </authorList>
    </citation>
    <scope>IDENTIFICATION</scope>
    <source>
        <tissue evidence="2">Leaf</tissue>
    </source>
</reference>
<protein>
    <submittedName>
        <fullName evidence="2">Uncharacterized protein LOC104210200</fullName>
    </submittedName>
</protein>
<accession>A0A1U7V6I0</accession>
<proteinExistence type="predicted"/>
<dbReference type="Proteomes" id="UP000189701">
    <property type="component" value="Unplaced"/>
</dbReference>
<evidence type="ECO:0000313" key="1">
    <source>
        <dbReference type="Proteomes" id="UP000189701"/>
    </source>
</evidence>
<dbReference type="AlphaFoldDB" id="A0A1U7V6I0"/>
<gene>
    <name evidence="2" type="primary">LOC104210200</name>
</gene>
<dbReference type="RefSeq" id="XP_009757335.1">
    <property type="nucleotide sequence ID" value="XM_009759033.1"/>
</dbReference>
<organism evidence="1 2">
    <name type="scientific">Nicotiana sylvestris</name>
    <name type="common">Wood tobacco</name>
    <name type="synonym">South American tobacco</name>
    <dbReference type="NCBI Taxonomy" id="4096"/>
    <lineage>
        <taxon>Eukaryota</taxon>
        <taxon>Viridiplantae</taxon>
        <taxon>Streptophyta</taxon>
        <taxon>Embryophyta</taxon>
        <taxon>Tracheophyta</taxon>
        <taxon>Spermatophyta</taxon>
        <taxon>Magnoliopsida</taxon>
        <taxon>eudicotyledons</taxon>
        <taxon>Gunneridae</taxon>
        <taxon>Pentapetalae</taxon>
        <taxon>asterids</taxon>
        <taxon>lamiids</taxon>
        <taxon>Solanales</taxon>
        <taxon>Solanaceae</taxon>
        <taxon>Nicotianoideae</taxon>
        <taxon>Nicotianeae</taxon>
        <taxon>Nicotiana</taxon>
    </lineage>
</organism>